<evidence type="ECO:0000256" key="6">
    <source>
        <dbReference type="ARBA" id="ARBA00022842"/>
    </source>
</evidence>
<dbReference type="InterPro" id="IPR034160">
    <property type="entry name" value="TOPRIM_GyrB"/>
</dbReference>
<dbReference type="STRING" id="1798540.A3B74_01800"/>
<dbReference type="InterPro" id="IPR018522">
    <property type="entry name" value="TopoIIA_CS"/>
</dbReference>
<dbReference type="InterPro" id="IPR013506">
    <property type="entry name" value="Topo_IIA_bsu_dom2"/>
</dbReference>
<dbReference type="NCBIfam" id="TIGR01059">
    <property type="entry name" value="gyrB"/>
    <property type="match status" value="1"/>
</dbReference>
<dbReference type="GO" id="GO:0003677">
    <property type="term" value="F:DNA binding"/>
    <property type="evidence" value="ECO:0007669"/>
    <property type="project" value="UniProtKB-KW"/>
</dbReference>
<sequence length="674" mass="75200">MPTGTTPSSAKYGAEQITVLEGLDPVRKRPSMYIGNTAETGLHHLIWEAVDNSIDEAMAGFCTEITVRLLPNFTISVEDNGRGIPVEKHPVTKKSTLETVMTTLHAGGKFGGGGYKVSGGLHGVGISVVNALSSYLRAEVKRDGKLWVQEYKNGNAINTVRAKGTAKGTGTNIIFTPSTKVFTVHEFDWNYILNHLRQQAYLTRGVRIIALDQRDAQRTKSHTLYFEGGIASFVRHINHNKEIKQETIFYVEKERENIKVEIALQYTNEYKEFIATYANNITNSEGGTHLQGFRTALTRTLNNYARKQGFLKEKDANLSGEDVREGLTAIISVKLAEPQFEGQTKSKLGNAEVRPVVDAVLAESLSIFLEEHPRDAKEIFSKCLLAAQARQAARVARESVLRKGALEGMTLPGKLADCSSRDPQESELFIVEGDSAGGSAKQGRNRQFQAILPLRGKILNVERARIDKMLGNNEIKNLIIALGTNIAEQMNLEKLRYHRIVIMTDADVDGAHIRTLLLTLFYRYFPDLITKAHLYIAQPPLFRLQKGKQITYAFNENEKEKMLTEFLKNIPDTIKAGKKVPKIKEPTEAHSDEEIGVGESVKGISIQRYKGLGEMNPSQLWETTMDPTTRTLKLVTIEDATKADEMFDILMGSEVAPRKRFIQTHAKDVKNLDI</sequence>
<dbReference type="SUPFAM" id="SSF54211">
    <property type="entry name" value="Ribosomal protein S5 domain 2-like"/>
    <property type="match status" value="1"/>
</dbReference>
<feature type="binding site" evidence="10">
    <location>
        <position position="507"/>
    </location>
    <ligand>
        <name>Mg(2+)</name>
        <dbReference type="ChEBI" id="CHEBI:18420"/>
        <label>2</label>
    </ligand>
</feature>
<dbReference type="NCBIfam" id="NF011501">
    <property type="entry name" value="PRK14939.1"/>
    <property type="match status" value="1"/>
</dbReference>
<dbReference type="FunFam" id="3.30.230.10:FF:000005">
    <property type="entry name" value="DNA gyrase subunit B"/>
    <property type="match status" value="1"/>
</dbReference>
<keyword evidence="8" id="KW-0238">DNA-binding</keyword>
<evidence type="ECO:0000256" key="5">
    <source>
        <dbReference type="ARBA" id="ARBA00022840"/>
    </source>
</evidence>
<dbReference type="InterPro" id="IPR011557">
    <property type="entry name" value="GyrB"/>
</dbReference>
<dbReference type="GO" id="GO:0046872">
    <property type="term" value="F:metal ion binding"/>
    <property type="evidence" value="ECO:0007669"/>
    <property type="project" value="UniProtKB-KW"/>
</dbReference>
<dbReference type="EMBL" id="MHKB01000007">
    <property type="protein sequence ID" value="OGY79771.1"/>
    <property type="molecule type" value="Genomic_DNA"/>
</dbReference>
<dbReference type="InterPro" id="IPR013759">
    <property type="entry name" value="Topo_IIA_B_C"/>
</dbReference>
<dbReference type="InterPro" id="IPR003594">
    <property type="entry name" value="HATPase_dom"/>
</dbReference>
<dbReference type="Pfam" id="PF00204">
    <property type="entry name" value="DNA_gyraseB"/>
    <property type="match status" value="1"/>
</dbReference>
<evidence type="ECO:0000256" key="3">
    <source>
        <dbReference type="ARBA" id="ARBA00022723"/>
    </source>
</evidence>
<dbReference type="FunFam" id="3.40.50.670:FF:000001">
    <property type="entry name" value="DNA topoisomerase 2"/>
    <property type="match status" value="1"/>
</dbReference>
<dbReference type="InterPro" id="IPR002288">
    <property type="entry name" value="DNA_gyrase_B_C"/>
</dbReference>
<comment type="miscellaneous">
    <text evidence="10">Few gyrases are as efficient as E.coli at forming negative supercoils. Not all organisms have 2 type II topoisomerases; in organisms with a single type II topoisomerase this enzyme also has to decatenate newly replicated chromosomes.</text>
</comment>
<dbReference type="PROSITE" id="PS50880">
    <property type="entry name" value="TOPRIM"/>
    <property type="match status" value="1"/>
</dbReference>
<evidence type="ECO:0000313" key="12">
    <source>
        <dbReference type="EMBL" id="OGY79771.1"/>
    </source>
</evidence>
<comment type="catalytic activity">
    <reaction evidence="1 10">
        <text>ATP-dependent breakage, passage and rejoining of double-stranded DNA.</text>
        <dbReference type="EC" id="5.6.2.2"/>
    </reaction>
</comment>
<keyword evidence="3 10" id="KW-0479">Metal-binding</keyword>
<dbReference type="GO" id="GO:0003918">
    <property type="term" value="F:DNA topoisomerase type II (double strand cut, ATP-hydrolyzing) activity"/>
    <property type="evidence" value="ECO:0007669"/>
    <property type="project" value="UniProtKB-UniRule"/>
</dbReference>
<dbReference type="CDD" id="cd16928">
    <property type="entry name" value="HATPase_GyrB-like"/>
    <property type="match status" value="1"/>
</dbReference>
<dbReference type="FunFam" id="3.30.565.10:FF:000002">
    <property type="entry name" value="DNA gyrase subunit B"/>
    <property type="match status" value="1"/>
</dbReference>
<evidence type="ECO:0000256" key="7">
    <source>
        <dbReference type="ARBA" id="ARBA00023029"/>
    </source>
</evidence>
<dbReference type="Pfam" id="PF00986">
    <property type="entry name" value="DNA_gyraseB_C"/>
    <property type="match status" value="1"/>
</dbReference>
<evidence type="ECO:0000259" key="11">
    <source>
        <dbReference type="PROSITE" id="PS50880"/>
    </source>
</evidence>
<dbReference type="Pfam" id="PF01751">
    <property type="entry name" value="Toprim"/>
    <property type="match status" value="1"/>
</dbReference>
<dbReference type="Gene3D" id="3.30.230.10">
    <property type="match status" value="1"/>
</dbReference>
<evidence type="ECO:0000256" key="8">
    <source>
        <dbReference type="ARBA" id="ARBA00023125"/>
    </source>
</evidence>
<feature type="site" description="Interaction with DNA" evidence="10">
    <location>
        <position position="457"/>
    </location>
</feature>
<protein>
    <recommendedName>
        <fullName evidence="10">DNA gyrase subunit B</fullName>
        <ecNumber evidence="10">5.6.2.2</ecNumber>
    </recommendedName>
</protein>
<evidence type="ECO:0000256" key="10">
    <source>
        <dbReference type="HAMAP-Rule" id="MF_01898"/>
    </source>
</evidence>
<dbReference type="Proteomes" id="UP000177165">
    <property type="component" value="Unassembled WGS sequence"/>
</dbReference>
<dbReference type="Gene3D" id="3.40.50.670">
    <property type="match status" value="1"/>
</dbReference>
<evidence type="ECO:0000256" key="4">
    <source>
        <dbReference type="ARBA" id="ARBA00022741"/>
    </source>
</evidence>
<feature type="site" description="Interaction with DNA" evidence="10">
    <location>
        <position position="460"/>
    </location>
</feature>
<dbReference type="InterPro" id="IPR001241">
    <property type="entry name" value="Topo_IIA"/>
</dbReference>
<dbReference type="PANTHER" id="PTHR45866:SF1">
    <property type="entry name" value="DNA GYRASE SUBUNIT B, MITOCHONDRIAL"/>
    <property type="match status" value="1"/>
</dbReference>
<feature type="binding site" evidence="10">
    <location>
        <position position="505"/>
    </location>
    <ligand>
        <name>Mg(2+)</name>
        <dbReference type="ChEBI" id="CHEBI:18420"/>
        <label>1</label>
        <note>catalytic</note>
    </ligand>
</feature>
<dbReference type="SMART" id="SM00387">
    <property type="entry name" value="HATPase_c"/>
    <property type="match status" value="1"/>
</dbReference>
<comment type="function">
    <text evidence="10">A type II topoisomerase that negatively supercoils closed circular double-stranded (ds) DNA in an ATP-dependent manner to modulate DNA topology and maintain chromosomes in an underwound state. Negative supercoiling favors strand separation, and DNA replication, transcription, recombination and repair, all of which involve strand separation. Also able to catalyze the interconversion of other topological isomers of dsDNA rings, including catenanes and knotted rings. Type II topoisomerases break and join 2 DNA strands simultaneously in an ATP-dependent manner.</text>
</comment>
<dbReference type="GO" id="GO:0006261">
    <property type="term" value="P:DNA-templated DNA replication"/>
    <property type="evidence" value="ECO:0007669"/>
    <property type="project" value="UniProtKB-UniRule"/>
</dbReference>
<dbReference type="PRINTS" id="PR00418">
    <property type="entry name" value="TPI2FAMILY"/>
</dbReference>
<dbReference type="AlphaFoldDB" id="A0A1G2AS75"/>
<comment type="similarity">
    <text evidence="2 10">Belongs to the type II topoisomerase GyrB family.</text>
</comment>
<dbReference type="CDD" id="cd00822">
    <property type="entry name" value="TopoII_Trans_DNA_gyrase"/>
    <property type="match status" value="1"/>
</dbReference>
<dbReference type="PANTHER" id="PTHR45866">
    <property type="entry name" value="DNA GYRASE/TOPOISOMERASE SUBUNIT B"/>
    <property type="match status" value="1"/>
</dbReference>
<dbReference type="PROSITE" id="PS00177">
    <property type="entry name" value="TOPOISOMERASE_II"/>
    <property type="match status" value="1"/>
</dbReference>
<dbReference type="GO" id="GO:0005737">
    <property type="term" value="C:cytoplasm"/>
    <property type="evidence" value="ECO:0007669"/>
    <property type="project" value="UniProtKB-SubCell"/>
</dbReference>
<dbReference type="Pfam" id="PF02518">
    <property type="entry name" value="HATPase_c"/>
    <property type="match status" value="1"/>
</dbReference>
<feature type="domain" description="Toprim" evidence="11">
    <location>
        <begin position="426"/>
        <end position="540"/>
    </location>
</feature>
<comment type="subcellular location">
    <subcellularLocation>
        <location evidence="10">Cytoplasm</location>
    </subcellularLocation>
</comment>
<dbReference type="GO" id="GO:0005694">
    <property type="term" value="C:chromosome"/>
    <property type="evidence" value="ECO:0007669"/>
    <property type="project" value="InterPro"/>
</dbReference>
<dbReference type="CDD" id="cd03366">
    <property type="entry name" value="TOPRIM_TopoIIA_GyrB"/>
    <property type="match status" value="1"/>
</dbReference>
<gene>
    <name evidence="10" type="primary">gyrB</name>
    <name evidence="12" type="ORF">A3B74_01800</name>
</gene>
<reference evidence="12 13" key="1">
    <citation type="journal article" date="2016" name="Nat. Commun.">
        <title>Thousands of microbial genomes shed light on interconnected biogeochemical processes in an aquifer system.</title>
        <authorList>
            <person name="Anantharaman K."/>
            <person name="Brown C.T."/>
            <person name="Hug L.A."/>
            <person name="Sharon I."/>
            <person name="Castelle C.J."/>
            <person name="Probst A.J."/>
            <person name="Thomas B.C."/>
            <person name="Singh A."/>
            <person name="Wilkins M.J."/>
            <person name="Karaoz U."/>
            <person name="Brodie E.L."/>
            <person name="Williams K.H."/>
            <person name="Hubbard S.S."/>
            <person name="Banfield J.F."/>
        </authorList>
    </citation>
    <scope>NUCLEOTIDE SEQUENCE [LARGE SCALE GENOMIC DNA]</scope>
</reference>
<keyword evidence="9 10" id="KW-0413">Isomerase</keyword>
<organism evidence="12 13">
    <name type="scientific">Candidatus Kerfeldbacteria bacterium RIFCSPHIGHO2_02_FULL_42_14</name>
    <dbReference type="NCBI Taxonomy" id="1798540"/>
    <lineage>
        <taxon>Bacteria</taxon>
        <taxon>Candidatus Kerfeldiibacteriota</taxon>
    </lineage>
</organism>
<proteinExistence type="inferred from homology"/>
<evidence type="ECO:0000256" key="9">
    <source>
        <dbReference type="ARBA" id="ARBA00023235"/>
    </source>
</evidence>
<dbReference type="InterPro" id="IPR000565">
    <property type="entry name" value="Topo_IIA_B"/>
</dbReference>
<dbReference type="InterPro" id="IPR006171">
    <property type="entry name" value="TOPRIM_dom"/>
</dbReference>
<accession>A0A1G2AS75</accession>
<dbReference type="SUPFAM" id="SSF56719">
    <property type="entry name" value="Type II DNA topoisomerase"/>
    <property type="match status" value="1"/>
</dbReference>
<name>A0A1G2AS75_9BACT</name>
<dbReference type="InterPro" id="IPR014721">
    <property type="entry name" value="Ribsml_uS5_D2-typ_fold_subgr"/>
</dbReference>
<keyword evidence="6 10" id="KW-0460">Magnesium</keyword>
<dbReference type="InterPro" id="IPR013760">
    <property type="entry name" value="Topo_IIA-like_dom_sf"/>
</dbReference>
<evidence type="ECO:0000256" key="1">
    <source>
        <dbReference type="ARBA" id="ARBA00000185"/>
    </source>
</evidence>
<dbReference type="SUPFAM" id="SSF55874">
    <property type="entry name" value="ATPase domain of HSP90 chaperone/DNA topoisomerase II/histidine kinase"/>
    <property type="match status" value="1"/>
</dbReference>
<comment type="subunit">
    <text evidence="10">Heterotetramer, composed of two GyrA and two GyrB chains. In the heterotetramer, GyrA contains the active site tyrosine that forms a transient covalent intermediate with DNA, while GyrB binds cofactors and catalyzes ATP hydrolysis.</text>
</comment>
<dbReference type="PRINTS" id="PR01159">
    <property type="entry name" value="DNAGYRASEB"/>
</dbReference>
<feature type="binding site" evidence="10">
    <location>
        <position position="432"/>
    </location>
    <ligand>
        <name>Mg(2+)</name>
        <dbReference type="ChEBI" id="CHEBI:18420"/>
        <label>1</label>
        <note>catalytic</note>
    </ligand>
</feature>
<keyword evidence="5 10" id="KW-0067">ATP-binding</keyword>
<evidence type="ECO:0000256" key="2">
    <source>
        <dbReference type="ARBA" id="ARBA00010708"/>
    </source>
</evidence>
<dbReference type="GO" id="GO:0005524">
    <property type="term" value="F:ATP binding"/>
    <property type="evidence" value="ECO:0007669"/>
    <property type="project" value="UniProtKB-UniRule"/>
</dbReference>
<dbReference type="EC" id="5.6.2.2" evidence="10"/>
<dbReference type="InterPro" id="IPR020568">
    <property type="entry name" value="Ribosomal_Su5_D2-typ_SF"/>
</dbReference>
<keyword evidence="10" id="KW-0963">Cytoplasm</keyword>
<dbReference type="HAMAP" id="MF_01898">
    <property type="entry name" value="GyrB"/>
    <property type="match status" value="1"/>
</dbReference>
<dbReference type="InterPro" id="IPR036890">
    <property type="entry name" value="HATPase_C_sf"/>
</dbReference>
<evidence type="ECO:0000313" key="13">
    <source>
        <dbReference type="Proteomes" id="UP000177165"/>
    </source>
</evidence>
<dbReference type="SMART" id="SM00433">
    <property type="entry name" value="TOP2c"/>
    <property type="match status" value="1"/>
</dbReference>
<comment type="caution">
    <text evidence="12">The sequence shown here is derived from an EMBL/GenBank/DDBJ whole genome shotgun (WGS) entry which is preliminary data.</text>
</comment>
<comment type="cofactor">
    <cofactor evidence="10">
        <name>Mg(2+)</name>
        <dbReference type="ChEBI" id="CHEBI:18420"/>
    </cofactor>
    <cofactor evidence="10">
        <name>Mn(2+)</name>
        <dbReference type="ChEBI" id="CHEBI:29035"/>
    </cofactor>
    <cofactor evidence="10">
        <name>Ca(2+)</name>
        <dbReference type="ChEBI" id="CHEBI:29108"/>
    </cofactor>
    <text evidence="10">Binds two Mg(2+) per subunit. The magnesium ions form salt bridges with both the protein and the DNA. Can also accept other divalent metal cations, such as Mn(2+) or Ca(2+).</text>
</comment>
<dbReference type="GO" id="GO:0006265">
    <property type="term" value="P:DNA topological change"/>
    <property type="evidence" value="ECO:0007669"/>
    <property type="project" value="UniProtKB-UniRule"/>
</dbReference>
<dbReference type="NCBIfam" id="NF004189">
    <property type="entry name" value="PRK05644.1"/>
    <property type="match status" value="1"/>
</dbReference>
<keyword evidence="7 10" id="KW-0799">Topoisomerase</keyword>
<dbReference type="Gene3D" id="3.30.565.10">
    <property type="entry name" value="Histidine kinase-like ATPase, C-terminal domain"/>
    <property type="match status" value="1"/>
</dbReference>
<feature type="binding site" evidence="10">
    <location>
        <position position="505"/>
    </location>
    <ligand>
        <name>Mg(2+)</name>
        <dbReference type="ChEBI" id="CHEBI:18420"/>
        <label>2</label>
    </ligand>
</feature>
<keyword evidence="4 10" id="KW-0547">Nucleotide-binding</keyword>